<dbReference type="EMBL" id="JACHMI010000001">
    <property type="protein sequence ID" value="MBB6549612.1"/>
    <property type="molecule type" value="Genomic_DNA"/>
</dbReference>
<dbReference type="InterPro" id="IPR036291">
    <property type="entry name" value="NAD(P)-bd_dom_sf"/>
</dbReference>
<keyword evidence="2" id="KW-0560">Oxidoreductase</keyword>
<protein>
    <submittedName>
        <fullName evidence="3">NAD(P)-dependent dehydrogenase (Short-subunit alcohol dehydrogenase family)</fullName>
    </submittedName>
</protein>
<evidence type="ECO:0000313" key="4">
    <source>
        <dbReference type="Proteomes" id="UP000565579"/>
    </source>
</evidence>
<dbReference type="SUPFAM" id="SSF51735">
    <property type="entry name" value="NAD(P)-binding Rossmann-fold domains"/>
    <property type="match status" value="1"/>
</dbReference>
<comment type="similarity">
    <text evidence="1">Belongs to the short-chain dehydrogenases/reductases (SDR) family.</text>
</comment>
<dbReference type="PANTHER" id="PTHR43669:SF3">
    <property type="entry name" value="ALCOHOL DEHYDROGENASE, PUTATIVE (AFU_ORTHOLOGUE AFUA_3G03445)-RELATED"/>
    <property type="match status" value="1"/>
</dbReference>
<evidence type="ECO:0000256" key="2">
    <source>
        <dbReference type="ARBA" id="ARBA00023002"/>
    </source>
</evidence>
<dbReference type="InterPro" id="IPR002347">
    <property type="entry name" value="SDR_fam"/>
</dbReference>
<dbReference type="AlphaFoldDB" id="A0A7X0NU03"/>
<keyword evidence="4" id="KW-1185">Reference proteome</keyword>
<gene>
    <name evidence="3" type="ORF">HD593_004407</name>
</gene>
<dbReference type="GO" id="GO:0016491">
    <property type="term" value="F:oxidoreductase activity"/>
    <property type="evidence" value="ECO:0007669"/>
    <property type="project" value="UniProtKB-KW"/>
</dbReference>
<accession>A0A7X0NU03</accession>
<dbReference type="PANTHER" id="PTHR43669">
    <property type="entry name" value="5-KETO-D-GLUCONATE 5-REDUCTASE"/>
    <property type="match status" value="1"/>
</dbReference>
<sequence length="161" mass="15671">MSGRTAIVVGTGGEEGAAVSFALSRAGAGVVLAARPGPKLTALAAGLVSAGGQAVAAAVDVTDPASVRRLVEQTLGAFGRLDLAVNEVRGRALAVAMTYQLAAMRLTGGGHIVNLAAAEPARTHAGSGVRIDTVSAALYGGPEELAAAVVSLCTGPAGSAR</sequence>
<dbReference type="RefSeq" id="WP_185104004.1">
    <property type="nucleotide sequence ID" value="NZ_JACHMI010000001.1"/>
</dbReference>
<proteinExistence type="inferred from homology"/>
<dbReference type="Gene3D" id="3.40.50.720">
    <property type="entry name" value="NAD(P)-binding Rossmann-like Domain"/>
    <property type="match status" value="1"/>
</dbReference>
<comment type="caution">
    <text evidence="3">The sequence shown here is derived from an EMBL/GenBank/DDBJ whole genome shotgun (WGS) entry which is preliminary data.</text>
</comment>
<reference evidence="3 4" key="1">
    <citation type="submission" date="2020-08" db="EMBL/GenBank/DDBJ databases">
        <title>Sequencing the genomes of 1000 actinobacteria strains.</title>
        <authorList>
            <person name="Klenk H.-P."/>
        </authorList>
    </citation>
    <scope>NUCLEOTIDE SEQUENCE [LARGE SCALE GENOMIC DNA]</scope>
    <source>
        <strain evidence="3 4">DSM 43768</strain>
    </source>
</reference>
<dbReference type="Pfam" id="PF00106">
    <property type="entry name" value="adh_short"/>
    <property type="match status" value="1"/>
</dbReference>
<name>A0A7X0NU03_9ACTN</name>
<organism evidence="3 4">
    <name type="scientific">Nonomuraea rubra</name>
    <dbReference type="NCBI Taxonomy" id="46180"/>
    <lineage>
        <taxon>Bacteria</taxon>
        <taxon>Bacillati</taxon>
        <taxon>Actinomycetota</taxon>
        <taxon>Actinomycetes</taxon>
        <taxon>Streptosporangiales</taxon>
        <taxon>Streptosporangiaceae</taxon>
        <taxon>Nonomuraea</taxon>
    </lineage>
</organism>
<evidence type="ECO:0000313" key="3">
    <source>
        <dbReference type="EMBL" id="MBB6549612.1"/>
    </source>
</evidence>
<dbReference type="Proteomes" id="UP000565579">
    <property type="component" value="Unassembled WGS sequence"/>
</dbReference>
<evidence type="ECO:0000256" key="1">
    <source>
        <dbReference type="ARBA" id="ARBA00006484"/>
    </source>
</evidence>